<evidence type="ECO:0000313" key="2">
    <source>
        <dbReference type="Proteomes" id="UP000652761"/>
    </source>
</evidence>
<feature type="non-terminal residue" evidence="1">
    <location>
        <position position="193"/>
    </location>
</feature>
<feature type="non-terminal residue" evidence="1">
    <location>
        <position position="1"/>
    </location>
</feature>
<comment type="caution">
    <text evidence="1">The sequence shown here is derived from an EMBL/GenBank/DDBJ whole genome shotgun (WGS) entry which is preliminary data.</text>
</comment>
<proteinExistence type="predicted"/>
<organism evidence="1 2">
    <name type="scientific">Colocasia esculenta</name>
    <name type="common">Wild taro</name>
    <name type="synonym">Arum esculentum</name>
    <dbReference type="NCBI Taxonomy" id="4460"/>
    <lineage>
        <taxon>Eukaryota</taxon>
        <taxon>Viridiplantae</taxon>
        <taxon>Streptophyta</taxon>
        <taxon>Embryophyta</taxon>
        <taxon>Tracheophyta</taxon>
        <taxon>Spermatophyta</taxon>
        <taxon>Magnoliopsida</taxon>
        <taxon>Liliopsida</taxon>
        <taxon>Araceae</taxon>
        <taxon>Aroideae</taxon>
        <taxon>Colocasieae</taxon>
        <taxon>Colocasia</taxon>
    </lineage>
</organism>
<gene>
    <name evidence="1" type="ORF">Taro_004620</name>
</gene>
<dbReference type="AlphaFoldDB" id="A0A843TKL1"/>
<name>A0A843TKL1_COLES</name>
<protein>
    <submittedName>
        <fullName evidence="1">Uncharacterized protein</fullName>
    </submittedName>
</protein>
<dbReference type="Proteomes" id="UP000652761">
    <property type="component" value="Unassembled WGS sequence"/>
</dbReference>
<reference evidence="1" key="1">
    <citation type="submission" date="2017-07" db="EMBL/GenBank/DDBJ databases">
        <title>Taro Niue Genome Assembly and Annotation.</title>
        <authorList>
            <person name="Atibalentja N."/>
            <person name="Keating K."/>
            <person name="Fields C.J."/>
        </authorList>
    </citation>
    <scope>NUCLEOTIDE SEQUENCE</scope>
    <source>
        <strain evidence="1">Niue_2</strain>
        <tissue evidence="1">Leaf</tissue>
    </source>
</reference>
<accession>A0A843TKL1</accession>
<sequence>LLPHPSEASRRWHSCCVKEAWRPSYCARLLDPAEAVLARAAGAGACKRWRRAAVYERRPCALAMEAEVAVQGLGGQRPGEPDAGAGGGELELEGARARQQLCRSGAVRAQQAVGQGKETDLGRFDLWLGSILFFFVFIQMASELDYTVLAAYWVNYNISCCQPMSLAAQDVARQSPHSKLHSQHSHARGNWRV</sequence>
<dbReference type="EMBL" id="NMUH01000125">
    <property type="protein sequence ID" value="MQL72278.1"/>
    <property type="molecule type" value="Genomic_DNA"/>
</dbReference>
<evidence type="ECO:0000313" key="1">
    <source>
        <dbReference type="EMBL" id="MQL72278.1"/>
    </source>
</evidence>
<keyword evidence="2" id="KW-1185">Reference proteome</keyword>